<dbReference type="InterPro" id="IPR005000">
    <property type="entry name" value="Aldolase/citrate-lyase_domain"/>
</dbReference>
<comment type="cofactor">
    <cofactor evidence="1">
        <name>Mg(2+)</name>
        <dbReference type="ChEBI" id="CHEBI:18420"/>
    </cofactor>
</comment>
<dbReference type="Proteomes" id="UP000830158">
    <property type="component" value="Chromosome"/>
</dbReference>
<name>A0ABY4NR98_9PSEU</name>
<gene>
    <name evidence="5" type="ORF">L1857_04300</name>
</gene>
<reference evidence="5" key="1">
    <citation type="submission" date="2022-01" db="EMBL/GenBank/DDBJ databases">
        <title>PSI-footprinting approach for the identification of protein synthesis inhibitor producers.</title>
        <authorList>
            <person name="Handel F."/>
            <person name="Kulik A."/>
            <person name="Wex K.W."/>
            <person name="Berscheid A."/>
            <person name="Saur J.S."/>
            <person name="Winkler A."/>
            <person name="Wibberg D."/>
            <person name="Kalinowski J."/>
            <person name="Broetz-Oesterhelt H."/>
            <person name="Mast Y."/>
        </authorList>
    </citation>
    <scope>NUCLEOTIDE SEQUENCE</scope>
    <source>
        <strain evidence="5">KNN 49.3e</strain>
    </source>
</reference>
<evidence type="ECO:0000313" key="6">
    <source>
        <dbReference type="Proteomes" id="UP000830158"/>
    </source>
</evidence>
<protein>
    <submittedName>
        <fullName evidence="5">Aldolase/citrate lyase family protein</fullName>
    </submittedName>
</protein>
<dbReference type="Pfam" id="PF03328">
    <property type="entry name" value="HpcH_HpaI"/>
    <property type="match status" value="1"/>
</dbReference>
<dbReference type="RefSeq" id="WP_198958386.1">
    <property type="nucleotide sequence ID" value="NZ_CP091196.1"/>
</dbReference>
<sequence>MFGNADLGRELGVNHADRDAMFFARAQVVMASRAAGIAPPVDGATTAIEDMDLVRADAEHAARLGFTGKLCLHPRQVKLVADAFGPSEEEVLWVRSVVAASVSGSMTAVSGEAIVAGARRILGWIERGRVSEA</sequence>
<evidence type="ECO:0000313" key="5">
    <source>
        <dbReference type="EMBL" id="UQS22096.1"/>
    </source>
</evidence>
<keyword evidence="2" id="KW-0479">Metal-binding</keyword>
<feature type="domain" description="HpcH/HpaI aldolase/citrate lyase" evidence="4">
    <location>
        <begin position="2"/>
        <end position="74"/>
    </location>
</feature>
<evidence type="ECO:0000256" key="1">
    <source>
        <dbReference type="ARBA" id="ARBA00001946"/>
    </source>
</evidence>
<dbReference type="PANTHER" id="PTHR32308">
    <property type="entry name" value="LYASE BETA SUBUNIT, PUTATIVE (AFU_ORTHOLOGUE AFUA_4G13030)-RELATED"/>
    <property type="match status" value="1"/>
</dbReference>
<dbReference type="Gene3D" id="3.20.20.60">
    <property type="entry name" value="Phosphoenolpyruvate-binding domains"/>
    <property type="match status" value="1"/>
</dbReference>
<dbReference type="EMBL" id="CP091196">
    <property type="protein sequence ID" value="UQS22096.1"/>
    <property type="molecule type" value="Genomic_DNA"/>
</dbReference>
<evidence type="ECO:0000256" key="2">
    <source>
        <dbReference type="ARBA" id="ARBA00022723"/>
    </source>
</evidence>
<proteinExistence type="predicted"/>
<keyword evidence="5" id="KW-0456">Lyase</keyword>
<dbReference type="SUPFAM" id="SSF51621">
    <property type="entry name" value="Phosphoenolpyruvate/pyruvate domain"/>
    <property type="match status" value="1"/>
</dbReference>
<dbReference type="PANTHER" id="PTHR32308:SF0">
    <property type="entry name" value="HPCH_HPAI ALDOLASE_CITRATE LYASE DOMAIN-CONTAINING PROTEIN"/>
    <property type="match status" value="1"/>
</dbReference>
<organism evidence="5 6">
    <name type="scientific">Amycolatopsis thermalba</name>
    <dbReference type="NCBI Taxonomy" id="944492"/>
    <lineage>
        <taxon>Bacteria</taxon>
        <taxon>Bacillati</taxon>
        <taxon>Actinomycetota</taxon>
        <taxon>Actinomycetes</taxon>
        <taxon>Pseudonocardiales</taxon>
        <taxon>Pseudonocardiaceae</taxon>
        <taxon>Amycolatopsis</taxon>
    </lineage>
</organism>
<accession>A0ABY4NR98</accession>
<dbReference type="GO" id="GO:0016829">
    <property type="term" value="F:lyase activity"/>
    <property type="evidence" value="ECO:0007669"/>
    <property type="project" value="UniProtKB-KW"/>
</dbReference>
<evidence type="ECO:0000259" key="4">
    <source>
        <dbReference type="Pfam" id="PF03328"/>
    </source>
</evidence>
<evidence type="ECO:0000256" key="3">
    <source>
        <dbReference type="ARBA" id="ARBA00022842"/>
    </source>
</evidence>
<keyword evidence="3" id="KW-0460">Magnesium</keyword>
<dbReference type="InterPro" id="IPR015813">
    <property type="entry name" value="Pyrv/PenolPyrv_kinase-like_dom"/>
</dbReference>
<dbReference type="InterPro" id="IPR040442">
    <property type="entry name" value="Pyrv_kinase-like_dom_sf"/>
</dbReference>
<keyword evidence="6" id="KW-1185">Reference proteome</keyword>